<gene>
    <name evidence="3" type="ORF">TPSD3_02480</name>
</gene>
<keyword evidence="4" id="KW-1185">Reference proteome</keyword>
<dbReference type="AlphaFoldDB" id="A0A251XAP5"/>
<dbReference type="OrthoDB" id="9775724at2"/>
<dbReference type="PANTHER" id="PTHR32309">
    <property type="entry name" value="TYROSINE-PROTEIN KINASE"/>
    <property type="match status" value="1"/>
</dbReference>
<dbReference type="InterPro" id="IPR050445">
    <property type="entry name" value="Bact_polysacc_biosynth/exp"/>
</dbReference>
<dbReference type="Gene3D" id="3.40.50.300">
    <property type="entry name" value="P-loop containing nucleotide triphosphate hydrolases"/>
    <property type="match status" value="1"/>
</dbReference>
<keyword evidence="2" id="KW-0812">Transmembrane</keyword>
<evidence type="ECO:0000256" key="1">
    <source>
        <dbReference type="SAM" id="Coils"/>
    </source>
</evidence>
<evidence type="ECO:0000313" key="4">
    <source>
        <dbReference type="Proteomes" id="UP000194798"/>
    </source>
</evidence>
<evidence type="ECO:0000256" key="2">
    <source>
        <dbReference type="SAM" id="Phobius"/>
    </source>
</evidence>
<keyword evidence="2" id="KW-0472">Membrane</keyword>
<keyword evidence="1" id="KW-0175">Coiled coil</keyword>
<sequence>MTTSVSATASASASIAMGRFQPLASLKRRKRLAAFVVFIGWVIAFIIAINLPKAYYVAYGTILVTPKAETNLERGDELRGQDYNRYVSQQRHLLKRYDVLQETLQTPAARRLWFKKDEDGNVESEEKALKRLQSALDLSSKPANHPFITISLQKENPAGADVILNILLDIYLRKSQEETIYDSDGRIAELNRVHQEFQSLIEVRRTRRLQIAQELGVTTFQEGSLNPYDSILIEMETAYKQARRNRVQAQAQLDALQQGQQGTLTLEALVRELVAADSTLTTLTTRLLERRSLLTSEMVGMTPENPSYQRLQREVDKLDIELADAETRLYREIKERILAQRRAAIYEARQIENSLAEEINQQRREATRYASLYNEALDINKDIDRAFKQLDRINGRIEALMIESSAPGFVRIYAYARPPEIPQGGGRKKALLVLMALGLLLGLSLPTLIDLLDRRLHTINEVNKVLGFPPLAWVLERESREHEALIFDQLRRLAMALYRDRQQHDTFYFALTSVKPDGGATTLTLELAHRLSELGARTLALELNAFKPDTRYHDPLSRKKEGLADVLAKPDWTPEQIERLIIPETSEMPARLSVGNVADRHLITYGRLPALLSHLNQLYDVILLDTPPILLSADTELLGELGAGILLVIEAGQIYPHELKRAVSLLERLDPPVVAAIFNRVKTIHGSDYFSNLMTEYQTGDKQKPSWVKRLLWNN</sequence>
<dbReference type="SUPFAM" id="SSF52540">
    <property type="entry name" value="P-loop containing nucleoside triphosphate hydrolases"/>
    <property type="match status" value="1"/>
</dbReference>
<name>A0A251XAP5_9GAMM</name>
<proteinExistence type="predicted"/>
<dbReference type="Proteomes" id="UP000194798">
    <property type="component" value="Unassembled WGS sequence"/>
</dbReference>
<reference evidence="3 4" key="1">
    <citation type="submission" date="2016-12" db="EMBL/GenBank/DDBJ databases">
        <title>Thioflexothrix psekupsii D3 genome sequencing and assembly.</title>
        <authorList>
            <person name="Fomenkov A."/>
            <person name="Vincze T."/>
            <person name="Grabovich M."/>
            <person name="Anton B.P."/>
            <person name="Dubinina G."/>
            <person name="Orlova M."/>
            <person name="Belousova E."/>
            <person name="Roberts R.J."/>
        </authorList>
    </citation>
    <scope>NUCLEOTIDE SEQUENCE [LARGE SCALE GENOMIC DNA]</scope>
    <source>
        <strain evidence="3">D3</strain>
    </source>
</reference>
<dbReference type="PANTHER" id="PTHR32309:SF31">
    <property type="entry name" value="CAPSULAR EXOPOLYSACCHARIDE FAMILY"/>
    <property type="match status" value="1"/>
</dbReference>
<dbReference type="EMBL" id="MSLT01000006">
    <property type="protein sequence ID" value="OUD15414.1"/>
    <property type="molecule type" value="Genomic_DNA"/>
</dbReference>
<dbReference type="RefSeq" id="WP_086487009.1">
    <property type="nucleotide sequence ID" value="NZ_MSLT01000006.1"/>
</dbReference>
<feature type="transmembrane region" description="Helical" evidence="2">
    <location>
        <begin position="32"/>
        <end position="51"/>
    </location>
</feature>
<feature type="coiled-coil region" evidence="1">
    <location>
        <begin position="232"/>
        <end position="259"/>
    </location>
</feature>
<organism evidence="3 4">
    <name type="scientific">Thioflexithrix psekupsensis</name>
    <dbReference type="NCBI Taxonomy" id="1570016"/>
    <lineage>
        <taxon>Bacteria</taxon>
        <taxon>Pseudomonadati</taxon>
        <taxon>Pseudomonadota</taxon>
        <taxon>Gammaproteobacteria</taxon>
        <taxon>Thiotrichales</taxon>
        <taxon>Thioflexithrix</taxon>
    </lineage>
</organism>
<evidence type="ECO:0000313" key="3">
    <source>
        <dbReference type="EMBL" id="OUD15414.1"/>
    </source>
</evidence>
<keyword evidence="2" id="KW-1133">Transmembrane helix</keyword>
<accession>A0A251XAP5</accession>
<comment type="caution">
    <text evidence="3">The sequence shown here is derived from an EMBL/GenBank/DDBJ whole genome shotgun (WGS) entry which is preliminary data.</text>
</comment>
<protein>
    <submittedName>
        <fullName evidence="3">Uncharacterized protein</fullName>
    </submittedName>
</protein>
<dbReference type="InterPro" id="IPR027417">
    <property type="entry name" value="P-loop_NTPase"/>
</dbReference>